<dbReference type="NCBIfam" id="TIGR02937">
    <property type="entry name" value="sigma70-ECF"/>
    <property type="match status" value="1"/>
</dbReference>
<dbReference type="InterPro" id="IPR007627">
    <property type="entry name" value="RNA_pol_sigma70_r2"/>
</dbReference>
<proteinExistence type="inferred from homology"/>
<dbReference type="EMBL" id="SNZB01000003">
    <property type="protein sequence ID" value="TDR20769.1"/>
    <property type="molecule type" value="Genomic_DNA"/>
</dbReference>
<dbReference type="GO" id="GO:0003677">
    <property type="term" value="F:DNA binding"/>
    <property type="evidence" value="ECO:0007669"/>
    <property type="project" value="InterPro"/>
</dbReference>
<reference evidence="7 8" key="1">
    <citation type="submission" date="2019-03" db="EMBL/GenBank/DDBJ databases">
        <title>Genomic Encyclopedia of Type Strains, Phase IV (KMG-IV): sequencing the most valuable type-strain genomes for metagenomic binning, comparative biology and taxonomic classification.</title>
        <authorList>
            <person name="Goeker M."/>
        </authorList>
    </citation>
    <scope>NUCLEOTIDE SEQUENCE [LARGE SCALE GENOMIC DNA]</scope>
    <source>
        <strain evidence="7 8">DSM 25488</strain>
    </source>
</reference>
<keyword evidence="2" id="KW-0805">Transcription regulation</keyword>
<dbReference type="GO" id="GO:0006352">
    <property type="term" value="P:DNA-templated transcription initiation"/>
    <property type="evidence" value="ECO:0007669"/>
    <property type="project" value="InterPro"/>
</dbReference>
<dbReference type="InterPro" id="IPR013325">
    <property type="entry name" value="RNA_pol_sigma_r2"/>
</dbReference>
<keyword evidence="8" id="KW-1185">Reference proteome</keyword>
<protein>
    <submittedName>
        <fullName evidence="7">RNA polymerase sigma-70 factor (ECF subfamily)</fullName>
    </submittedName>
</protein>
<dbReference type="AlphaFoldDB" id="A0A4R6XQS9"/>
<name>A0A4R6XQS9_9GAMM</name>
<dbReference type="CDD" id="cd06171">
    <property type="entry name" value="Sigma70_r4"/>
    <property type="match status" value="1"/>
</dbReference>
<dbReference type="SUPFAM" id="SSF88946">
    <property type="entry name" value="Sigma2 domain of RNA polymerase sigma factors"/>
    <property type="match status" value="1"/>
</dbReference>
<dbReference type="Pfam" id="PF08281">
    <property type="entry name" value="Sigma70_r4_2"/>
    <property type="match status" value="1"/>
</dbReference>
<dbReference type="InterPro" id="IPR039425">
    <property type="entry name" value="RNA_pol_sigma-70-like"/>
</dbReference>
<dbReference type="PANTHER" id="PTHR43133">
    <property type="entry name" value="RNA POLYMERASE ECF-TYPE SIGMA FACTO"/>
    <property type="match status" value="1"/>
</dbReference>
<sequence>MDIALNINFNQSYHREGLDKQAAEMTTQSLNNQLDAFLRTQQNQAYTIALMSVRQESDAMDVIQETMMSFVNAYKHKPQNNWKPLFYRILQNKINDHHRKQKSWLRHFFSSKDSEALTAQHASQQPSPLSVIKTQETGHEMIALIKKLPEKQQQVVLYRHWQQMTVEETASIMQISAGSVKTHLFRATKKLKQALGNPDD</sequence>
<keyword evidence="3" id="KW-0731">Sigma factor</keyword>
<dbReference type="Gene3D" id="1.10.10.10">
    <property type="entry name" value="Winged helix-like DNA-binding domain superfamily/Winged helix DNA-binding domain"/>
    <property type="match status" value="1"/>
</dbReference>
<evidence type="ECO:0000256" key="2">
    <source>
        <dbReference type="ARBA" id="ARBA00023015"/>
    </source>
</evidence>
<comment type="similarity">
    <text evidence="1">Belongs to the sigma-70 factor family. ECF subfamily.</text>
</comment>
<organism evidence="7 8">
    <name type="scientific">Marinicella litoralis</name>
    <dbReference type="NCBI Taxonomy" id="644220"/>
    <lineage>
        <taxon>Bacteria</taxon>
        <taxon>Pseudomonadati</taxon>
        <taxon>Pseudomonadota</taxon>
        <taxon>Gammaproteobacteria</taxon>
        <taxon>Lysobacterales</taxon>
        <taxon>Marinicellaceae</taxon>
        <taxon>Marinicella</taxon>
    </lineage>
</organism>
<comment type="caution">
    <text evidence="7">The sequence shown here is derived from an EMBL/GenBank/DDBJ whole genome shotgun (WGS) entry which is preliminary data.</text>
</comment>
<evidence type="ECO:0000313" key="7">
    <source>
        <dbReference type="EMBL" id="TDR20769.1"/>
    </source>
</evidence>
<dbReference type="Pfam" id="PF04542">
    <property type="entry name" value="Sigma70_r2"/>
    <property type="match status" value="1"/>
</dbReference>
<dbReference type="GO" id="GO:0016987">
    <property type="term" value="F:sigma factor activity"/>
    <property type="evidence" value="ECO:0007669"/>
    <property type="project" value="UniProtKB-KW"/>
</dbReference>
<dbReference type="InterPro" id="IPR014284">
    <property type="entry name" value="RNA_pol_sigma-70_dom"/>
</dbReference>
<dbReference type="Gene3D" id="1.10.1740.10">
    <property type="match status" value="1"/>
</dbReference>
<evidence type="ECO:0000256" key="1">
    <source>
        <dbReference type="ARBA" id="ARBA00010641"/>
    </source>
</evidence>
<evidence type="ECO:0000256" key="3">
    <source>
        <dbReference type="ARBA" id="ARBA00023082"/>
    </source>
</evidence>
<dbReference type="InterPro" id="IPR013249">
    <property type="entry name" value="RNA_pol_sigma70_r4_t2"/>
</dbReference>
<dbReference type="PANTHER" id="PTHR43133:SF64">
    <property type="entry name" value="ECF SIGMA FACTOR"/>
    <property type="match status" value="1"/>
</dbReference>
<evidence type="ECO:0000313" key="8">
    <source>
        <dbReference type="Proteomes" id="UP000295724"/>
    </source>
</evidence>
<dbReference type="RefSeq" id="WP_162846828.1">
    <property type="nucleotide sequence ID" value="NZ_NIHB01000001.1"/>
</dbReference>
<evidence type="ECO:0000259" key="6">
    <source>
        <dbReference type="Pfam" id="PF08281"/>
    </source>
</evidence>
<evidence type="ECO:0000256" key="4">
    <source>
        <dbReference type="ARBA" id="ARBA00023163"/>
    </source>
</evidence>
<dbReference type="InterPro" id="IPR036388">
    <property type="entry name" value="WH-like_DNA-bd_sf"/>
</dbReference>
<dbReference type="Proteomes" id="UP000295724">
    <property type="component" value="Unassembled WGS sequence"/>
</dbReference>
<dbReference type="SUPFAM" id="SSF88659">
    <property type="entry name" value="Sigma3 and sigma4 domains of RNA polymerase sigma factors"/>
    <property type="match status" value="1"/>
</dbReference>
<feature type="domain" description="RNA polymerase sigma factor 70 region 4 type 2" evidence="6">
    <location>
        <begin position="141"/>
        <end position="191"/>
    </location>
</feature>
<gene>
    <name evidence="7" type="ORF">C8D91_1747</name>
</gene>
<dbReference type="InterPro" id="IPR013324">
    <property type="entry name" value="RNA_pol_sigma_r3/r4-like"/>
</dbReference>
<evidence type="ECO:0000259" key="5">
    <source>
        <dbReference type="Pfam" id="PF04542"/>
    </source>
</evidence>
<keyword evidence="4" id="KW-0804">Transcription</keyword>
<feature type="domain" description="RNA polymerase sigma-70 region 2" evidence="5">
    <location>
        <begin position="42"/>
        <end position="102"/>
    </location>
</feature>
<accession>A0A4R6XQS9</accession>